<keyword evidence="2" id="KW-1185">Reference proteome</keyword>
<dbReference type="EMBL" id="OCMY01000001">
    <property type="protein sequence ID" value="SOD39284.1"/>
    <property type="molecule type" value="Genomic_DNA"/>
</dbReference>
<evidence type="ECO:0000313" key="2">
    <source>
        <dbReference type="Proteomes" id="UP000219271"/>
    </source>
</evidence>
<sequence length="76" mass="8825">MLNNSSQLKHTASYIDLDMMLNDARKEERRDRADLMVNRLNMLAAKIRHDELSPVEAAELLHQEIEKIQTQIAEAH</sequence>
<organism evidence="1 2">
    <name type="scientific">Candidatus Pantoea floridensis</name>
    <dbReference type="NCBI Taxonomy" id="1938870"/>
    <lineage>
        <taxon>Bacteria</taxon>
        <taxon>Pseudomonadati</taxon>
        <taxon>Pseudomonadota</taxon>
        <taxon>Gammaproteobacteria</taxon>
        <taxon>Enterobacterales</taxon>
        <taxon>Erwiniaceae</taxon>
        <taxon>Pantoea</taxon>
    </lineage>
</organism>
<gene>
    <name evidence="1" type="ORF">SAMN06273570_3727</name>
</gene>
<accession>A0A286BYP9</accession>
<name>A0A286BYP9_9GAMM</name>
<proteinExistence type="predicted"/>
<dbReference type="Pfam" id="PF10809">
    <property type="entry name" value="DUF2732"/>
    <property type="match status" value="1"/>
</dbReference>
<evidence type="ECO:0008006" key="3">
    <source>
        <dbReference type="Google" id="ProtNLM"/>
    </source>
</evidence>
<protein>
    <recommendedName>
        <fullName evidence="3">DUF2732 domain-containing protein</fullName>
    </recommendedName>
</protein>
<reference evidence="2" key="1">
    <citation type="submission" date="2017-09" db="EMBL/GenBank/DDBJ databases">
        <authorList>
            <person name="Varghese N."/>
            <person name="Submissions S."/>
        </authorList>
    </citation>
    <scope>NUCLEOTIDE SEQUENCE [LARGE SCALE GENOMIC DNA]</scope>
    <source>
        <strain evidence="2">JKS000234</strain>
    </source>
</reference>
<dbReference type="OrthoDB" id="9918227at2"/>
<dbReference type="Proteomes" id="UP000219271">
    <property type="component" value="Unassembled WGS sequence"/>
</dbReference>
<evidence type="ECO:0000313" key="1">
    <source>
        <dbReference type="EMBL" id="SOD39284.1"/>
    </source>
</evidence>
<dbReference type="AlphaFoldDB" id="A0A286BYP9"/>
<dbReference type="InterPro" id="IPR020126">
    <property type="entry name" value="DUF2732"/>
</dbReference>
<dbReference type="RefSeq" id="WP_097097109.1">
    <property type="nucleotide sequence ID" value="NZ_OCMY01000001.1"/>
</dbReference>